<keyword evidence="1" id="KW-0812">Transmembrane</keyword>
<sequence>MEGKREREKKTIKKKTICMRDVSGVVRLVEGGGGGVYVLLLANQVWYFDHLIKHANNFSIWAFHVKLVGCIFFCLLL</sequence>
<keyword evidence="1" id="KW-1133">Transmembrane helix</keyword>
<keyword evidence="3" id="KW-1185">Reference proteome</keyword>
<feature type="transmembrane region" description="Helical" evidence="1">
    <location>
        <begin position="58"/>
        <end position="76"/>
    </location>
</feature>
<dbReference type="AlphaFoldDB" id="A0AAD5PIT8"/>
<reference evidence="2" key="2">
    <citation type="submission" date="2023-02" db="EMBL/GenBank/DDBJ databases">
        <authorList>
            <consortium name="DOE Joint Genome Institute"/>
            <person name="Mondo S.J."/>
            <person name="Chang Y."/>
            <person name="Wang Y."/>
            <person name="Ahrendt S."/>
            <person name="Andreopoulos W."/>
            <person name="Barry K."/>
            <person name="Beard J."/>
            <person name="Benny G.L."/>
            <person name="Blankenship S."/>
            <person name="Bonito G."/>
            <person name="Cuomo C."/>
            <person name="Desiro A."/>
            <person name="Gervers K.A."/>
            <person name="Hundley H."/>
            <person name="Kuo A."/>
            <person name="LaButti K."/>
            <person name="Lang B.F."/>
            <person name="Lipzen A."/>
            <person name="O'Donnell K."/>
            <person name="Pangilinan J."/>
            <person name="Reynolds N."/>
            <person name="Sandor L."/>
            <person name="Smith M.W."/>
            <person name="Tsang A."/>
            <person name="Grigoriev I.V."/>
            <person name="Stajich J.E."/>
            <person name="Spatafora J.W."/>
        </authorList>
    </citation>
    <scope>NUCLEOTIDE SEQUENCE</scope>
    <source>
        <strain evidence="2">RSA 2281</strain>
    </source>
</reference>
<organism evidence="2 3">
    <name type="scientific">Phascolomyces articulosus</name>
    <dbReference type="NCBI Taxonomy" id="60185"/>
    <lineage>
        <taxon>Eukaryota</taxon>
        <taxon>Fungi</taxon>
        <taxon>Fungi incertae sedis</taxon>
        <taxon>Mucoromycota</taxon>
        <taxon>Mucoromycotina</taxon>
        <taxon>Mucoromycetes</taxon>
        <taxon>Mucorales</taxon>
        <taxon>Lichtheimiaceae</taxon>
        <taxon>Phascolomyces</taxon>
    </lineage>
</organism>
<evidence type="ECO:0000313" key="3">
    <source>
        <dbReference type="Proteomes" id="UP001209540"/>
    </source>
</evidence>
<keyword evidence="1" id="KW-0472">Membrane</keyword>
<evidence type="ECO:0000313" key="2">
    <source>
        <dbReference type="EMBL" id="KAI9271810.1"/>
    </source>
</evidence>
<gene>
    <name evidence="2" type="ORF">BDA99DRAFT_501081</name>
</gene>
<dbReference type="Proteomes" id="UP001209540">
    <property type="component" value="Unassembled WGS sequence"/>
</dbReference>
<accession>A0AAD5PIT8</accession>
<evidence type="ECO:0008006" key="4">
    <source>
        <dbReference type="Google" id="ProtNLM"/>
    </source>
</evidence>
<evidence type="ECO:0000256" key="1">
    <source>
        <dbReference type="SAM" id="Phobius"/>
    </source>
</evidence>
<name>A0AAD5PIT8_9FUNG</name>
<feature type="transmembrane region" description="Helical" evidence="1">
    <location>
        <begin position="21"/>
        <end position="46"/>
    </location>
</feature>
<proteinExistence type="predicted"/>
<reference evidence="2" key="1">
    <citation type="journal article" date="2022" name="IScience">
        <title>Evolution of zygomycete secretomes and the origins of terrestrial fungal ecologies.</title>
        <authorList>
            <person name="Chang Y."/>
            <person name="Wang Y."/>
            <person name="Mondo S."/>
            <person name="Ahrendt S."/>
            <person name="Andreopoulos W."/>
            <person name="Barry K."/>
            <person name="Beard J."/>
            <person name="Benny G.L."/>
            <person name="Blankenship S."/>
            <person name="Bonito G."/>
            <person name="Cuomo C."/>
            <person name="Desiro A."/>
            <person name="Gervers K.A."/>
            <person name="Hundley H."/>
            <person name="Kuo A."/>
            <person name="LaButti K."/>
            <person name="Lang B.F."/>
            <person name="Lipzen A."/>
            <person name="O'Donnell K."/>
            <person name="Pangilinan J."/>
            <person name="Reynolds N."/>
            <person name="Sandor L."/>
            <person name="Smith M.E."/>
            <person name="Tsang A."/>
            <person name="Grigoriev I.V."/>
            <person name="Stajich J.E."/>
            <person name="Spatafora J.W."/>
        </authorList>
    </citation>
    <scope>NUCLEOTIDE SEQUENCE</scope>
    <source>
        <strain evidence="2">RSA 2281</strain>
    </source>
</reference>
<protein>
    <recommendedName>
        <fullName evidence="4">Transmembrane protein</fullName>
    </recommendedName>
</protein>
<dbReference type="EMBL" id="JAIXMP010000006">
    <property type="protein sequence ID" value="KAI9271810.1"/>
    <property type="molecule type" value="Genomic_DNA"/>
</dbReference>
<comment type="caution">
    <text evidence="2">The sequence shown here is derived from an EMBL/GenBank/DDBJ whole genome shotgun (WGS) entry which is preliminary data.</text>
</comment>